<dbReference type="AlphaFoldDB" id="A0A9P9BQG5"/>
<reference evidence="1" key="1">
    <citation type="journal article" date="2021" name="Nat. Commun.">
        <title>Genetic determinants of endophytism in the Arabidopsis root mycobiome.</title>
        <authorList>
            <person name="Mesny F."/>
            <person name="Miyauchi S."/>
            <person name="Thiergart T."/>
            <person name="Pickel B."/>
            <person name="Atanasova L."/>
            <person name="Karlsson M."/>
            <person name="Huettel B."/>
            <person name="Barry K.W."/>
            <person name="Haridas S."/>
            <person name="Chen C."/>
            <person name="Bauer D."/>
            <person name="Andreopoulos W."/>
            <person name="Pangilinan J."/>
            <person name="LaButti K."/>
            <person name="Riley R."/>
            <person name="Lipzen A."/>
            <person name="Clum A."/>
            <person name="Drula E."/>
            <person name="Henrissat B."/>
            <person name="Kohler A."/>
            <person name="Grigoriev I.V."/>
            <person name="Martin F.M."/>
            <person name="Hacquard S."/>
        </authorList>
    </citation>
    <scope>NUCLEOTIDE SEQUENCE</scope>
    <source>
        <strain evidence="1">MPI-CAGE-CH-0230</strain>
    </source>
</reference>
<accession>A0A9P9BQG5</accession>
<organism evidence="1 2">
    <name type="scientific">Microdochium trichocladiopsis</name>
    <dbReference type="NCBI Taxonomy" id="1682393"/>
    <lineage>
        <taxon>Eukaryota</taxon>
        <taxon>Fungi</taxon>
        <taxon>Dikarya</taxon>
        <taxon>Ascomycota</taxon>
        <taxon>Pezizomycotina</taxon>
        <taxon>Sordariomycetes</taxon>
        <taxon>Xylariomycetidae</taxon>
        <taxon>Xylariales</taxon>
        <taxon>Microdochiaceae</taxon>
        <taxon>Microdochium</taxon>
    </lineage>
</organism>
<evidence type="ECO:0000313" key="1">
    <source>
        <dbReference type="EMBL" id="KAH7030845.1"/>
    </source>
</evidence>
<proteinExistence type="predicted"/>
<dbReference type="RefSeq" id="XP_046012525.1">
    <property type="nucleotide sequence ID" value="XM_046147941.1"/>
</dbReference>
<sequence length="167" mass="18229">MPEQPCVLGMATSSVLPAVVQRVRTRRVAARAVVGWLREWMPREKGCRRQRGARQRVLVVVVVVVGLEWREQVRGGRPTTARARVVVARQEGGGGGHWLAGDQARLDSALLRLTGRAGQQALVPGVACHLNSRRARLSRHSGGDQGWIACPLRFTSQGRQALSSGRC</sequence>
<dbReference type="EMBL" id="JAGTJQ010000005">
    <property type="protein sequence ID" value="KAH7030845.1"/>
    <property type="molecule type" value="Genomic_DNA"/>
</dbReference>
<evidence type="ECO:0000313" key="2">
    <source>
        <dbReference type="Proteomes" id="UP000756346"/>
    </source>
</evidence>
<protein>
    <submittedName>
        <fullName evidence="1">Uncharacterized protein</fullName>
    </submittedName>
</protein>
<gene>
    <name evidence="1" type="ORF">B0I36DRAFT_114777</name>
</gene>
<comment type="caution">
    <text evidence="1">The sequence shown here is derived from an EMBL/GenBank/DDBJ whole genome shotgun (WGS) entry which is preliminary data.</text>
</comment>
<keyword evidence="2" id="KW-1185">Reference proteome</keyword>
<dbReference type="GeneID" id="70177487"/>
<name>A0A9P9BQG5_9PEZI</name>
<dbReference type="Proteomes" id="UP000756346">
    <property type="component" value="Unassembled WGS sequence"/>
</dbReference>